<keyword evidence="3" id="KW-0597">Phosphoprotein</keyword>
<evidence type="ECO:0000313" key="9">
    <source>
        <dbReference type="Proteomes" id="UP000241193"/>
    </source>
</evidence>
<dbReference type="CDD" id="cd00082">
    <property type="entry name" value="HisKA"/>
    <property type="match status" value="1"/>
</dbReference>
<dbReference type="OrthoDB" id="1931120at2"/>
<name>A0A2T4IJC3_9RHOO</name>
<dbReference type="PRINTS" id="PR00344">
    <property type="entry name" value="BCTRLSENSOR"/>
</dbReference>
<evidence type="ECO:0000259" key="7">
    <source>
        <dbReference type="PROSITE" id="PS50113"/>
    </source>
</evidence>
<dbReference type="InterPro" id="IPR000700">
    <property type="entry name" value="PAS-assoc_C"/>
</dbReference>
<dbReference type="EMBL" id="PZKC01000001">
    <property type="protein sequence ID" value="PTD97873.1"/>
    <property type="molecule type" value="Genomic_DNA"/>
</dbReference>
<gene>
    <name evidence="8" type="ORF">C8261_00140</name>
</gene>
<dbReference type="SMART" id="SM00091">
    <property type="entry name" value="PAS"/>
    <property type="match status" value="1"/>
</dbReference>
<dbReference type="InterPro" id="IPR005467">
    <property type="entry name" value="His_kinase_dom"/>
</dbReference>
<reference evidence="8 9" key="1">
    <citation type="submission" date="2018-03" db="EMBL/GenBank/DDBJ databases">
        <authorList>
            <person name="Keele B.F."/>
        </authorList>
    </citation>
    <scope>NUCLEOTIDE SEQUENCE [LARGE SCALE GENOMIC DNA]</scope>
    <source>
        <strain evidence="8 9">D20</strain>
    </source>
</reference>
<dbReference type="InterPro" id="IPR036890">
    <property type="entry name" value="HATPase_C_sf"/>
</dbReference>
<dbReference type="Gene3D" id="3.30.450.20">
    <property type="entry name" value="PAS domain"/>
    <property type="match status" value="1"/>
</dbReference>
<feature type="domain" description="Histidine kinase" evidence="5">
    <location>
        <begin position="498"/>
        <end position="737"/>
    </location>
</feature>
<dbReference type="SUPFAM" id="SSF47384">
    <property type="entry name" value="Homodimeric domain of signal transducing histidine kinase"/>
    <property type="match status" value="1"/>
</dbReference>
<sequence>MGLAEVFARFQRTHAMVLPLALLTVMIFGVGYGTHERMVHEARKNAERELQGLSDIRRAELSNWLENLRLRNARPPGSALPEGVLRAASDPAVLARLGELLRWQVETTAEYPAGWLLDAAGQIVVSVGTEALPPLTSPALMEVSKAGEARIHDFYLSDQGSARLAVITPLMTGDGENDGRVAGFMVVAVDPEYVLYPTLRRGLTFKAPIETFIARHEGRAVRYLNPLLDAPEPLRLLIDAPASTLLAERALSAEGVVLEGTDYRGVAVLGVAHRVEEMDWVVVTKMDVAAVHHSVKGQFGALALRLGVLLALLVVLFWLAQRYFRVQSDLQQVSSDLEQVRHEKLSEFFVRYAHDVVLLMDESGSILQVNEAARDVYGYAEEELIGANISRLRAPESLDTLGDHLKAADTPAGITFRTTHMRRDGSVFPVEVSSGTFDYQGRRYRQSIIRDISERELAEARLRKALDAQILLNRRLEDAQNQLLQSEKMASIGQLAAGVAHEINNPVGFVSSNLGTLRQYLSSVLTVVDYAERRYGSDEGLQAVMAEQDMAFIREDAPALLDESLEGIARVRKIVQDLKDFSRVGETDWQWADIHAGLDSTVNIVWNEIKYKATLDKDYGRLPDIWCLPSQLNQVFLNLLVNAAHAIREHGRITLRSGMSEDGEQVWVEVCDTGAGIAPEHLSKLFDPFFTTKPVGQGTGLGLSLAFSIVQKHGGHIEVSSTPGEGSCFRVVLARVPPQAPSPENPPVQTSEVSA</sequence>
<evidence type="ECO:0000256" key="1">
    <source>
        <dbReference type="ARBA" id="ARBA00000085"/>
    </source>
</evidence>
<organism evidence="8 9">
    <name type="scientific">Pseudothauera lacus</name>
    <dbReference type="NCBI Taxonomy" id="2136175"/>
    <lineage>
        <taxon>Bacteria</taxon>
        <taxon>Pseudomonadati</taxon>
        <taxon>Pseudomonadota</taxon>
        <taxon>Betaproteobacteria</taxon>
        <taxon>Rhodocyclales</taxon>
        <taxon>Zoogloeaceae</taxon>
        <taxon>Pseudothauera</taxon>
    </lineage>
</organism>
<dbReference type="InterPro" id="IPR003661">
    <property type="entry name" value="HisK_dim/P_dom"/>
</dbReference>
<feature type="transmembrane region" description="Helical" evidence="4">
    <location>
        <begin position="15"/>
        <end position="34"/>
    </location>
</feature>
<evidence type="ECO:0000256" key="4">
    <source>
        <dbReference type="SAM" id="Phobius"/>
    </source>
</evidence>
<comment type="caution">
    <text evidence="8">The sequence shown here is derived from an EMBL/GenBank/DDBJ whole genome shotgun (WGS) entry which is preliminary data.</text>
</comment>
<evidence type="ECO:0000313" key="8">
    <source>
        <dbReference type="EMBL" id="PTD97873.1"/>
    </source>
</evidence>
<dbReference type="Pfam" id="PF02518">
    <property type="entry name" value="HATPase_c"/>
    <property type="match status" value="1"/>
</dbReference>
<dbReference type="PROSITE" id="PS50109">
    <property type="entry name" value="HIS_KIN"/>
    <property type="match status" value="1"/>
</dbReference>
<dbReference type="NCBIfam" id="TIGR00229">
    <property type="entry name" value="sensory_box"/>
    <property type="match status" value="1"/>
</dbReference>
<dbReference type="Gene3D" id="1.10.287.130">
    <property type="match status" value="1"/>
</dbReference>
<dbReference type="AlphaFoldDB" id="A0A2T4IJC3"/>
<keyword evidence="4" id="KW-0812">Transmembrane</keyword>
<dbReference type="InterPro" id="IPR035965">
    <property type="entry name" value="PAS-like_dom_sf"/>
</dbReference>
<accession>A0A2T4IJC3</accession>
<evidence type="ECO:0000256" key="2">
    <source>
        <dbReference type="ARBA" id="ARBA00012438"/>
    </source>
</evidence>
<dbReference type="InterPro" id="IPR004358">
    <property type="entry name" value="Sig_transdc_His_kin-like_C"/>
</dbReference>
<dbReference type="SUPFAM" id="SSF55874">
    <property type="entry name" value="ATPase domain of HSP90 chaperone/DNA topoisomerase II/histidine kinase"/>
    <property type="match status" value="1"/>
</dbReference>
<dbReference type="InterPro" id="IPR000014">
    <property type="entry name" value="PAS"/>
</dbReference>
<dbReference type="CDD" id="cd00130">
    <property type="entry name" value="PAS"/>
    <property type="match status" value="1"/>
</dbReference>
<dbReference type="InterPro" id="IPR036097">
    <property type="entry name" value="HisK_dim/P_sf"/>
</dbReference>
<dbReference type="Gene3D" id="3.30.565.10">
    <property type="entry name" value="Histidine kinase-like ATPase, C-terminal domain"/>
    <property type="match status" value="1"/>
</dbReference>
<feature type="transmembrane region" description="Helical" evidence="4">
    <location>
        <begin position="302"/>
        <end position="320"/>
    </location>
</feature>
<comment type="catalytic activity">
    <reaction evidence="1">
        <text>ATP + protein L-histidine = ADP + protein N-phospho-L-histidine.</text>
        <dbReference type="EC" id="2.7.13.3"/>
    </reaction>
</comment>
<dbReference type="PROSITE" id="PS50112">
    <property type="entry name" value="PAS"/>
    <property type="match status" value="1"/>
</dbReference>
<dbReference type="GO" id="GO:0000155">
    <property type="term" value="F:phosphorelay sensor kinase activity"/>
    <property type="evidence" value="ECO:0007669"/>
    <property type="project" value="InterPro"/>
</dbReference>
<dbReference type="EC" id="2.7.13.3" evidence="2"/>
<dbReference type="SMART" id="SM00387">
    <property type="entry name" value="HATPase_c"/>
    <property type="match status" value="1"/>
</dbReference>
<keyword evidence="9" id="KW-1185">Reference proteome</keyword>
<dbReference type="PANTHER" id="PTHR43065:SF50">
    <property type="entry name" value="HISTIDINE KINASE"/>
    <property type="match status" value="1"/>
</dbReference>
<feature type="domain" description="PAC" evidence="7">
    <location>
        <begin position="414"/>
        <end position="464"/>
    </location>
</feature>
<evidence type="ECO:0000259" key="6">
    <source>
        <dbReference type="PROSITE" id="PS50112"/>
    </source>
</evidence>
<dbReference type="RefSeq" id="WP_107491633.1">
    <property type="nucleotide sequence ID" value="NZ_PZKC01000001.1"/>
</dbReference>
<feature type="domain" description="PAS" evidence="6">
    <location>
        <begin position="342"/>
        <end position="408"/>
    </location>
</feature>
<reference evidence="8 9" key="2">
    <citation type="submission" date="2018-04" db="EMBL/GenBank/DDBJ databases">
        <title>Thauera lacus sp. nov., isolated from an saline lake in Inner Mongolia, China.</title>
        <authorList>
            <person name="Liang Q.-Y."/>
        </authorList>
    </citation>
    <scope>NUCLEOTIDE SEQUENCE [LARGE SCALE GENOMIC DNA]</scope>
    <source>
        <strain evidence="8 9">D20</strain>
    </source>
</reference>
<dbReference type="InterPro" id="IPR003594">
    <property type="entry name" value="HATPase_dom"/>
</dbReference>
<keyword evidence="4" id="KW-1133">Transmembrane helix</keyword>
<dbReference type="PANTHER" id="PTHR43065">
    <property type="entry name" value="SENSOR HISTIDINE KINASE"/>
    <property type="match status" value="1"/>
</dbReference>
<dbReference type="Pfam" id="PF13426">
    <property type="entry name" value="PAS_9"/>
    <property type="match status" value="1"/>
</dbReference>
<dbReference type="Proteomes" id="UP000241193">
    <property type="component" value="Unassembled WGS sequence"/>
</dbReference>
<evidence type="ECO:0000259" key="5">
    <source>
        <dbReference type="PROSITE" id="PS50109"/>
    </source>
</evidence>
<proteinExistence type="predicted"/>
<evidence type="ECO:0000256" key="3">
    <source>
        <dbReference type="ARBA" id="ARBA00022553"/>
    </source>
</evidence>
<keyword evidence="4" id="KW-0472">Membrane</keyword>
<dbReference type="SUPFAM" id="SSF55785">
    <property type="entry name" value="PYP-like sensor domain (PAS domain)"/>
    <property type="match status" value="1"/>
</dbReference>
<dbReference type="SMART" id="SM00388">
    <property type="entry name" value="HisKA"/>
    <property type="match status" value="1"/>
</dbReference>
<dbReference type="PROSITE" id="PS50113">
    <property type="entry name" value="PAC"/>
    <property type="match status" value="1"/>
</dbReference>
<protein>
    <recommendedName>
        <fullName evidence="2">histidine kinase</fullName>
        <ecNumber evidence="2">2.7.13.3</ecNumber>
    </recommendedName>
</protein>